<dbReference type="InterPro" id="IPR002885">
    <property type="entry name" value="PPR_rpt"/>
</dbReference>
<feature type="repeat" description="PPR" evidence="2">
    <location>
        <begin position="20"/>
        <end position="50"/>
    </location>
</feature>
<dbReference type="PANTHER" id="PTHR47926:SF347">
    <property type="entry name" value="PENTATRICOPEPTIDE REPEAT-CONTAINING PROTEIN"/>
    <property type="match status" value="1"/>
</dbReference>
<evidence type="ECO:0008006" key="5">
    <source>
        <dbReference type="Google" id="ProtNLM"/>
    </source>
</evidence>
<evidence type="ECO:0000256" key="2">
    <source>
        <dbReference type="PROSITE-ProRule" id="PRU00708"/>
    </source>
</evidence>
<dbReference type="Pfam" id="PF20431">
    <property type="entry name" value="E_motif"/>
    <property type="match status" value="1"/>
</dbReference>
<dbReference type="InterPro" id="IPR011990">
    <property type="entry name" value="TPR-like_helical_dom_sf"/>
</dbReference>
<evidence type="ECO:0000313" key="4">
    <source>
        <dbReference type="Proteomes" id="UP001154282"/>
    </source>
</evidence>
<dbReference type="Pfam" id="PF01535">
    <property type="entry name" value="PPR"/>
    <property type="match status" value="7"/>
</dbReference>
<dbReference type="SUPFAM" id="SSF48452">
    <property type="entry name" value="TPR-like"/>
    <property type="match status" value="1"/>
</dbReference>
<dbReference type="PROSITE" id="PS51375">
    <property type="entry name" value="PPR"/>
    <property type="match status" value="8"/>
</dbReference>
<feature type="repeat" description="PPR" evidence="2">
    <location>
        <begin position="118"/>
        <end position="148"/>
    </location>
</feature>
<evidence type="ECO:0000313" key="3">
    <source>
        <dbReference type="EMBL" id="CAI0555070.1"/>
    </source>
</evidence>
<protein>
    <recommendedName>
        <fullName evidence="5">Chlororespiratory reduction 4</fullName>
    </recommendedName>
</protein>
<feature type="repeat" description="PPR" evidence="2">
    <location>
        <begin position="514"/>
        <end position="548"/>
    </location>
</feature>
<dbReference type="FunFam" id="1.25.40.10:FF:000158">
    <property type="entry name" value="pentatricopeptide repeat-containing protein At2g33680"/>
    <property type="match status" value="1"/>
</dbReference>
<dbReference type="AlphaFoldDB" id="A0AAV0RBM5"/>
<dbReference type="GO" id="GO:0009451">
    <property type="term" value="P:RNA modification"/>
    <property type="evidence" value="ECO:0007669"/>
    <property type="project" value="InterPro"/>
</dbReference>
<comment type="caution">
    <text evidence="3">The sequence shown here is derived from an EMBL/GenBank/DDBJ whole genome shotgun (WGS) entry which is preliminary data.</text>
</comment>
<organism evidence="3 4">
    <name type="scientific">Linum tenue</name>
    <dbReference type="NCBI Taxonomy" id="586396"/>
    <lineage>
        <taxon>Eukaryota</taxon>
        <taxon>Viridiplantae</taxon>
        <taxon>Streptophyta</taxon>
        <taxon>Embryophyta</taxon>
        <taxon>Tracheophyta</taxon>
        <taxon>Spermatophyta</taxon>
        <taxon>Magnoliopsida</taxon>
        <taxon>eudicotyledons</taxon>
        <taxon>Gunneridae</taxon>
        <taxon>Pentapetalae</taxon>
        <taxon>rosids</taxon>
        <taxon>fabids</taxon>
        <taxon>Malpighiales</taxon>
        <taxon>Linaceae</taxon>
        <taxon>Linum</taxon>
    </lineage>
</organism>
<dbReference type="NCBIfam" id="TIGR00756">
    <property type="entry name" value="PPR"/>
    <property type="match status" value="8"/>
</dbReference>
<proteinExistence type="predicted"/>
<dbReference type="GO" id="GO:0003723">
    <property type="term" value="F:RNA binding"/>
    <property type="evidence" value="ECO:0007669"/>
    <property type="project" value="InterPro"/>
</dbReference>
<evidence type="ECO:0000256" key="1">
    <source>
        <dbReference type="ARBA" id="ARBA00022737"/>
    </source>
</evidence>
<sequence length="590" mass="65437">MKSGLVEEAENLFNEMPDRNIVTWNTMINGYFKNGEKEKAFSLLGSIPQPDIYTYNTVISGLIQVGDLSGARKVFDKMDSRDIVTWNSIIAGYVHKGVIDEAMQLFHEMPVGMRGKDTVVSWIVMVSGLAKEGRLVEAHKFYEKMPVKDSHACNSLIAAYIRIGELDQAEDLFRKSEQKDSDSWRQLINGLVTCGRLSGAFSLYLESPEKCHTTWNSLLLKLMESGATKPVHAFLEKLPYGDIVSWTNIIIGYFREGEVGAAVSLFYSMHHLDLTLCNVMICGLGENGLEEEGIKLFTRMKELGLSPDKATFTSILTICSELPALCLGKQVCVHVFKTGLNLTIEVCNAMITMYARCGNMTSALLSFSSMPSHNVISWNSIISGFSHHGLGPQALEMFEEMRLSNVKPNELTFIAVLSACSHAGLVEKGKHYFNYMKDECFLQPTGGHYTCIVDLLGRFGLIDEAMSFIDRMRADGLEVPVSVWGAILGACRVHRNVEVGAVAAENVLAIEPNRSGTYLILAELYASVERLNEAERVLTRMKNSGVKKQPGCSWIEMNNGGCAFLSGDKSHLEFDVEARVEIVQPCWHSG</sequence>
<feature type="repeat" description="PPR" evidence="2">
    <location>
        <begin position="445"/>
        <end position="479"/>
    </location>
</feature>
<feature type="repeat" description="PPR" evidence="2">
    <location>
        <begin position="149"/>
        <end position="183"/>
    </location>
</feature>
<dbReference type="Proteomes" id="UP001154282">
    <property type="component" value="Unassembled WGS sequence"/>
</dbReference>
<keyword evidence="1" id="KW-0677">Repeat</keyword>
<dbReference type="PANTHER" id="PTHR47926">
    <property type="entry name" value="PENTATRICOPEPTIDE REPEAT-CONTAINING PROTEIN"/>
    <property type="match status" value="1"/>
</dbReference>
<keyword evidence="4" id="KW-1185">Reference proteome</keyword>
<dbReference type="InterPro" id="IPR046960">
    <property type="entry name" value="PPR_At4g14850-like_plant"/>
</dbReference>
<dbReference type="InterPro" id="IPR046848">
    <property type="entry name" value="E_motif"/>
</dbReference>
<dbReference type="GO" id="GO:0099402">
    <property type="term" value="P:plant organ development"/>
    <property type="evidence" value="ECO:0007669"/>
    <property type="project" value="UniProtKB-ARBA"/>
</dbReference>
<reference evidence="3" key="1">
    <citation type="submission" date="2022-08" db="EMBL/GenBank/DDBJ databases">
        <authorList>
            <person name="Gutierrez-Valencia J."/>
        </authorList>
    </citation>
    <scope>NUCLEOTIDE SEQUENCE</scope>
</reference>
<dbReference type="EMBL" id="CAMGYJ010000010">
    <property type="protein sequence ID" value="CAI0555070.1"/>
    <property type="molecule type" value="Genomic_DNA"/>
</dbReference>
<feature type="repeat" description="PPR" evidence="2">
    <location>
        <begin position="273"/>
        <end position="307"/>
    </location>
</feature>
<feature type="repeat" description="PPR" evidence="2">
    <location>
        <begin position="51"/>
        <end position="85"/>
    </location>
</feature>
<gene>
    <name evidence="3" type="ORF">LITE_LOCUS47440</name>
</gene>
<dbReference type="Pfam" id="PF12854">
    <property type="entry name" value="PPR_1"/>
    <property type="match status" value="1"/>
</dbReference>
<dbReference type="Gene3D" id="1.25.40.10">
    <property type="entry name" value="Tetratricopeptide repeat domain"/>
    <property type="match status" value="6"/>
</dbReference>
<name>A0AAV0RBM5_9ROSI</name>
<dbReference type="Pfam" id="PF13041">
    <property type="entry name" value="PPR_2"/>
    <property type="match status" value="3"/>
</dbReference>
<accession>A0AAV0RBM5</accession>
<feature type="repeat" description="PPR" evidence="2">
    <location>
        <begin position="374"/>
        <end position="408"/>
    </location>
</feature>